<dbReference type="EMBL" id="CM032188">
    <property type="protein sequence ID" value="KAG7088933.1"/>
    <property type="molecule type" value="Genomic_DNA"/>
</dbReference>
<comment type="caution">
    <text evidence="1">The sequence shown here is derived from an EMBL/GenBank/DDBJ whole genome shotgun (WGS) entry which is preliminary data.</text>
</comment>
<dbReference type="GeneID" id="66081953"/>
<dbReference type="Proteomes" id="UP001049176">
    <property type="component" value="Chromosome 8"/>
</dbReference>
<sequence length="172" mass="19645">MNDDHDPQNLPLRTHQGLLAQAVEVQSARTDAEADRLSQRYGIKQVPGLSFVDSLIFPTSFPYDFMHLIWENLLPNLILHWTGEFKGLDEGSESYTIDLAVWKAIGKETVATGSTIPSAYSARIPDISRDRSYMLAEMRSFWTLYLGPVLLHNHLSPRYFRHFISLVKLLNI</sequence>
<organism evidence="1 2">
    <name type="scientific">Marasmius oreades</name>
    <name type="common">fairy-ring Marasmius</name>
    <dbReference type="NCBI Taxonomy" id="181124"/>
    <lineage>
        <taxon>Eukaryota</taxon>
        <taxon>Fungi</taxon>
        <taxon>Dikarya</taxon>
        <taxon>Basidiomycota</taxon>
        <taxon>Agaricomycotina</taxon>
        <taxon>Agaricomycetes</taxon>
        <taxon>Agaricomycetidae</taxon>
        <taxon>Agaricales</taxon>
        <taxon>Marasmiineae</taxon>
        <taxon>Marasmiaceae</taxon>
        <taxon>Marasmius</taxon>
    </lineage>
</organism>
<name>A0A9P7RTU4_9AGAR</name>
<gene>
    <name evidence="1" type="ORF">E1B28_012878</name>
</gene>
<dbReference type="OrthoDB" id="2404451at2759"/>
<accession>A0A9P7RTU4</accession>
<keyword evidence="2" id="KW-1185">Reference proteome</keyword>
<dbReference type="AlphaFoldDB" id="A0A9P7RTU4"/>
<evidence type="ECO:0000313" key="2">
    <source>
        <dbReference type="Proteomes" id="UP001049176"/>
    </source>
</evidence>
<dbReference type="KEGG" id="more:E1B28_012878"/>
<dbReference type="RefSeq" id="XP_043005404.1">
    <property type="nucleotide sequence ID" value="XM_043158034.1"/>
</dbReference>
<evidence type="ECO:0000313" key="1">
    <source>
        <dbReference type="EMBL" id="KAG7088933.1"/>
    </source>
</evidence>
<proteinExistence type="predicted"/>
<protein>
    <submittedName>
        <fullName evidence="1">Uncharacterized protein</fullName>
    </submittedName>
</protein>
<reference evidence="1" key="1">
    <citation type="journal article" date="2021" name="Genome Biol. Evol.">
        <title>The assembled and annotated genome of the fairy-ring fungus Marasmius oreades.</title>
        <authorList>
            <person name="Hiltunen M."/>
            <person name="Ament-Velasquez S.L."/>
            <person name="Johannesson H."/>
        </authorList>
    </citation>
    <scope>NUCLEOTIDE SEQUENCE</scope>
    <source>
        <strain evidence="1">03SP1</strain>
    </source>
</reference>